<dbReference type="AlphaFoldDB" id="A0A3B0ZPP8"/>
<sequence length="456" mass="50822">MINHDFKSERKRVSSVARNRLSTTHWALLGGGFLLCAVITLLPTNEAEAIRATDANQLLQAQDMPLTLPPQNDFIAIKPIEESTPTPLFQSKNITVNKGDTLSEIFKREGFSARNLYDIMQLGSLTAALKNIRPGQLLEFRTDDLKQLVGLSYKTDVTHTLVIEKNSEGFSAREDIRSPELRITHTSETINSSLYRSGQQAGLTDNLIMELAGIFGWDIDFALDIRQGDSFTVLYEEKYLDGEKIGYGDIVAAQFTNRGKSFKAVRFTDKKGNNQYFTPEGRSMRKAFLRSPVDFRRISSRFTRERYHPILGKKRPHRGVDYAAARGTPIKAAGDGKISFRGTKGGYGSTVVIQHGTQYSTLYAHLSNFKRGQRNGSSVKQGDVIGFVGSSGLATGPHLHYEFRVNGTHRNPLTVKFPDAQPIKTAYKKDFLAQTQPVLAQLDILSRGLTLAQNSR</sequence>
<evidence type="ECO:0000256" key="2">
    <source>
        <dbReference type="ARBA" id="ARBA00004196"/>
    </source>
</evidence>
<dbReference type="GO" id="GO:0046872">
    <property type="term" value="F:metal ion binding"/>
    <property type="evidence" value="ECO:0007669"/>
    <property type="project" value="UniProtKB-KW"/>
</dbReference>
<keyword evidence="8" id="KW-0812">Transmembrane</keyword>
<evidence type="ECO:0000256" key="1">
    <source>
        <dbReference type="ARBA" id="ARBA00001947"/>
    </source>
</evidence>
<keyword evidence="4" id="KW-0479">Metal-binding</keyword>
<dbReference type="Gene3D" id="2.70.70.10">
    <property type="entry name" value="Glucose Permease (Domain IIA)"/>
    <property type="match status" value="1"/>
</dbReference>
<organism evidence="12">
    <name type="scientific">hydrothermal vent metagenome</name>
    <dbReference type="NCBI Taxonomy" id="652676"/>
    <lineage>
        <taxon>unclassified sequences</taxon>
        <taxon>metagenomes</taxon>
        <taxon>ecological metagenomes</taxon>
    </lineage>
</organism>
<dbReference type="PANTHER" id="PTHR21666">
    <property type="entry name" value="PEPTIDASE-RELATED"/>
    <property type="match status" value="1"/>
</dbReference>
<accession>A0A3B0ZPP8</accession>
<evidence type="ECO:0000256" key="7">
    <source>
        <dbReference type="ARBA" id="ARBA00023049"/>
    </source>
</evidence>
<feature type="domain" description="M23ase beta-sheet core" evidence="9">
    <location>
        <begin position="316"/>
        <end position="412"/>
    </location>
</feature>
<dbReference type="GO" id="GO:0030313">
    <property type="term" value="C:cell envelope"/>
    <property type="evidence" value="ECO:0007669"/>
    <property type="project" value="UniProtKB-SubCell"/>
</dbReference>
<dbReference type="InterPro" id="IPR007340">
    <property type="entry name" value="LysM_Opacity-associatedA"/>
</dbReference>
<keyword evidence="8" id="KW-0472">Membrane</keyword>
<evidence type="ECO:0000313" key="12">
    <source>
        <dbReference type="EMBL" id="VAW89412.1"/>
    </source>
</evidence>
<reference evidence="12" key="1">
    <citation type="submission" date="2018-06" db="EMBL/GenBank/DDBJ databases">
        <authorList>
            <person name="Zhirakovskaya E."/>
        </authorList>
    </citation>
    <scope>NUCLEOTIDE SEQUENCE</scope>
</reference>
<evidence type="ECO:0000256" key="3">
    <source>
        <dbReference type="ARBA" id="ARBA00022670"/>
    </source>
</evidence>
<keyword evidence="7" id="KW-0482">Metalloprotease</keyword>
<dbReference type="CDD" id="cd12797">
    <property type="entry name" value="M23_peptidase"/>
    <property type="match status" value="1"/>
</dbReference>
<keyword evidence="8" id="KW-1133">Transmembrane helix</keyword>
<evidence type="ECO:0000259" key="10">
    <source>
        <dbReference type="Pfam" id="PF04225"/>
    </source>
</evidence>
<dbReference type="GO" id="GO:0006508">
    <property type="term" value="P:proteolysis"/>
    <property type="evidence" value="ECO:0007669"/>
    <property type="project" value="UniProtKB-KW"/>
</dbReference>
<protein>
    <submittedName>
        <fullName evidence="12">Peptidase, M23/M37 family</fullName>
    </submittedName>
</protein>
<evidence type="ECO:0000256" key="4">
    <source>
        <dbReference type="ARBA" id="ARBA00022723"/>
    </source>
</evidence>
<feature type="domain" description="Csd3-like second N-terminal" evidence="11">
    <location>
        <begin position="187"/>
        <end position="302"/>
    </location>
</feature>
<dbReference type="InterPro" id="IPR011055">
    <property type="entry name" value="Dup_hybrid_motif"/>
</dbReference>
<dbReference type="SUPFAM" id="SSF51261">
    <property type="entry name" value="Duplicated hybrid motif"/>
    <property type="match status" value="1"/>
</dbReference>
<evidence type="ECO:0000256" key="6">
    <source>
        <dbReference type="ARBA" id="ARBA00022833"/>
    </source>
</evidence>
<dbReference type="InterPro" id="IPR045834">
    <property type="entry name" value="Csd3_N2"/>
</dbReference>
<dbReference type="Pfam" id="PF19425">
    <property type="entry name" value="Csd3_N2"/>
    <property type="match status" value="1"/>
</dbReference>
<evidence type="ECO:0000259" key="11">
    <source>
        <dbReference type="Pfam" id="PF19425"/>
    </source>
</evidence>
<comment type="subcellular location">
    <subcellularLocation>
        <location evidence="2">Cell envelope</location>
    </subcellularLocation>
</comment>
<evidence type="ECO:0000256" key="8">
    <source>
        <dbReference type="SAM" id="Phobius"/>
    </source>
</evidence>
<gene>
    <name evidence="12" type="ORF">MNBD_GAMMA18-689</name>
</gene>
<dbReference type="PANTHER" id="PTHR21666:SF288">
    <property type="entry name" value="CELL DIVISION PROTEIN YTFB"/>
    <property type="match status" value="1"/>
</dbReference>
<feature type="transmembrane region" description="Helical" evidence="8">
    <location>
        <begin position="21"/>
        <end position="42"/>
    </location>
</feature>
<dbReference type="FunFam" id="2.70.70.10:FF:000002">
    <property type="entry name" value="Murein DD-endopeptidase MepM"/>
    <property type="match status" value="1"/>
</dbReference>
<dbReference type="GO" id="GO:0042834">
    <property type="term" value="F:peptidoglycan binding"/>
    <property type="evidence" value="ECO:0007669"/>
    <property type="project" value="InterPro"/>
</dbReference>
<comment type="cofactor">
    <cofactor evidence="1">
        <name>Zn(2+)</name>
        <dbReference type="ChEBI" id="CHEBI:29105"/>
    </cofactor>
</comment>
<dbReference type="GO" id="GO:0004222">
    <property type="term" value="F:metalloendopeptidase activity"/>
    <property type="evidence" value="ECO:0007669"/>
    <property type="project" value="TreeGrafter"/>
</dbReference>
<dbReference type="Pfam" id="PF04225">
    <property type="entry name" value="LysM_OapA"/>
    <property type="match status" value="1"/>
</dbReference>
<proteinExistence type="predicted"/>
<dbReference type="EMBL" id="UOFP01000269">
    <property type="protein sequence ID" value="VAW89412.1"/>
    <property type="molecule type" value="Genomic_DNA"/>
</dbReference>
<dbReference type="InterPro" id="IPR050570">
    <property type="entry name" value="Cell_wall_metabolism_enzyme"/>
</dbReference>
<dbReference type="InterPro" id="IPR016047">
    <property type="entry name" value="M23ase_b-sheet_dom"/>
</dbReference>
<feature type="domain" description="Opacity-associated protein A LysM-like" evidence="10">
    <location>
        <begin position="91"/>
        <end position="158"/>
    </location>
</feature>
<evidence type="ECO:0000259" key="9">
    <source>
        <dbReference type="Pfam" id="PF01551"/>
    </source>
</evidence>
<name>A0A3B0ZPP8_9ZZZZ</name>
<dbReference type="Gene3D" id="3.10.450.350">
    <property type="match status" value="2"/>
</dbReference>
<evidence type="ECO:0000256" key="5">
    <source>
        <dbReference type="ARBA" id="ARBA00022801"/>
    </source>
</evidence>
<dbReference type="Pfam" id="PF01551">
    <property type="entry name" value="Peptidase_M23"/>
    <property type="match status" value="1"/>
</dbReference>
<keyword evidence="5" id="KW-0378">Hydrolase</keyword>
<keyword evidence="6" id="KW-0862">Zinc</keyword>
<keyword evidence="3" id="KW-0645">Protease</keyword>